<comment type="caution">
    <text evidence="1">The sequence shown here is derived from an EMBL/GenBank/DDBJ whole genome shotgun (WGS) entry which is preliminary data.</text>
</comment>
<organism evidence="1 2">
    <name type="scientific">Komagataeibacter oboediens</name>
    <dbReference type="NCBI Taxonomy" id="65958"/>
    <lineage>
        <taxon>Bacteria</taxon>
        <taxon>Pseudomonadati</taxon>
        <taxon>Pseudomonadota</taxon>
        <taxon>Alphaproteobacteria</taxon>
        <taxon>Acetobacterales</taxon>
        <taxon>Acetobacteraceae</taxon>
        <taxon>Komagataeibacter</taxon>
    </lineage>
</organism>
<proteinExistence type="predicted"/>
<name>A0A318QHY1_9PROT</name>
<protein>
    <submittedName>
        <fullName evidence="1">Uncharacterized protein</fullName>
    </submittedName>
</protein>
<dbReference type="RefSeq" id="WP_110507775.1">
    <property type="nucleotide sequence ID" value="NZ_NKTX01000117.1"/>
</dbReference>
<evidence type="ECO:0000313" key="1">
    <source>
        <dbReference type="EMBL" id="PYD78140.1"/>
    </source>
</evidence>
<dbReference type="OrthoDB" id="7280328at2"/>
<reference evidence="1 2" key="1">
    <citation type="submission" date="2017-07" db="EMBL/GenBank/DDBJ databases">
        <title>A draft genome sequence of Komagataeibacter oboediens LMG 18849.</title>
        <authorList>
            <person name="Skraban J."/>
            <person name="Cleenwerck I."/>
            <person name="Vandamme P."/>
            <person name="Trcek J."/>
        </authorList>
    </citation>
    <scope>NUCLEOTIDE SEQUENCE [LARGE SCALE GENOMIC DNA]</scope>
    <source>
        <strain evidence="1 2">LMG 18849</strain>
    </source>
</reference>
<dbReference type="AlphaFoldDB" id="A0A318QHY1"/>
<accession>A0A318QHY1</accession>
<gene>
    <name evidence="1" type="ORF">CFR80_16940</name>
</gene>
<dbReference type="EMBL" id="NKTX01000117">
    <property type="protein sequence ID" value="PYD78140.1"/>
    <property type="molecule type" value="Genomic_DNA"/>
</dbReference>
<sequence>MKQTIPLTVRVSLPEGLSQSLTNLIGRRSLDFASILCDEFLRDLVARPKDEATGLADDLIIAPRLSIADFDAKVSAALGALRAELQAS</sequence>
<dbReference type="Proteomes" id="UP000247417">
    <property type="component" value="Unassembled WGS sequence"/>
</dbReference>
<evidence type="ECO:0000313" key="2">
    <source>
        <dbReference type="Proteomes" id="UP000247417"/>
    </source>
</evidence>